<dbReference type="Proteomes" id="UP000076727">
    <property type="component" value="Unassembled WGS sequence"/>
</dbReference>
<feature type="non-terminal residue" evidence="1">
    <location>
        <position position="1"/>
    </location>
</feature>
<evidence type="ECO:0000313" key="2">
    <source>
        <dbReference type="Proteomes" id="UP000076727"/>
    </source>
</evidence>
<protein>
    <submittedName>
        <fullName evidence="1">Uncharacterized protein</fullName>
    </submittedName>
</protein>
<accession>A0A165LN64</accession>
<organism evidence="1 2">
    <name type="scientific">Daedalea quercina L-15889</name>
    <dbReference type="NCBI Taxonomy" id="1314783"/>
    <lineage>
        <taxon>Eukaryota</taxon>
        <taxon>Fungi</taxon>
        <taxon>Dikarya</taxon>
        <taxon>Basidiomycota</taxon>
        <taxon>Agaricomycotina</taxon>
        <taxon>Agaricomycetes</taxon>
        <taxon>Polyporales</taxon>
        <taxon>Fomitopsis</taxon>
    </lineage>
</organism>
<evidence type="ECO:0000313" key="1">
    <source>
        <dbReference type="EMBL" id="KZT64637.1"/>
    </source>
</evidence>
<feature type="non-terminal residue" evidence="1">
    <location>
        <position position="119"/>
    </location>
</feature>
<keyword evidence="2" id="KW-1185">Reference proteome</keyword>
<sequence>IPKLKDHLLAHLSDYQFNSEEYTFTDEDHAGVCILHDTIYEHKALHVNYTTYNVRRDQDYLNTMVHRNVLLHSCESRPGAHPYWYAHIVGIFHADVLHIGEGVTDHSIRHMDFLWVCWF</sequence>
<name>A0A165LN64_9APHY</name>
<dbReference type="STRING" id="1314783.A0A165LN64"/>
<dbReference type="OrthoDB" id="3267098at2759"/>
<dbReference type="EMBL" id="KV429123">
    <property type="protein sequence ID" value="KZT64637.1"/>
    <property type="molecule type" value="Genomic_DNA"/>
</dbReference>
<dbReference type="AlphaFoldDB" id="A0A165LN64"/>
<reference evidence="1 2" key="1">
    <citation type="journal article" date="2016" name="Mol. Biol. Evol.">
        <title>Comparative Genomics of Early-Diverging Mushroom-Forming Fungi Provides Insights into the Origins of Lignocellulose Decay Capabilities.</title>
        <authorList>
            <person name="Nagy L.G."/>
            <person name="Riley R."/>
            <person name="Tritt A."/>
            <person name="Adam C."/>
            <person name="Daum C."/>
            <person name="Floudas D."/>
            <person name="Sun H."/>
            <person name="Yadav J.S."/>
            <person name="Pangilinan J."/>
            <person name="Larsson K.H."/>
            <person name="Matsuura K."/>
            <person name="Barry K."/>
            <person name="Labutti K."/>
            <person name="Kuo R."/>
            <person name="Ohm R.A."/>
            <person name="Bhattacharya S.S."/>
            <person name="Shirouzu T."/>
            <person name="Yoshinaga Y."/>
            <person name="Martin F.M."/>
            <person name="Grigoriev I.V."/>
            <person name="Hibbett D.S."/>
        </authorList>
    </citation>
    <scope>NUCLEOTIDE SEQUENCE [LARGE SCALE GENOMIC DNA]</scope>
    <source>
        <strain evidence="1 2">L-15889</strain>
    </source>
</reference>
<proteinExistence type="predicted"/>
<gene>
    <name evidence="1" type="ORF">DAEQUDRAFT_646923</name>
</gene>